<name>A0AAV7PII6_PLEWA</name>
<sequence length="159" mass="16823">MAVRKGGERGGGFSRSSTEGQDGERRRIPGGETPNTGAETAATQEAQRGNTSHASGEVWQTQVKNLCSGNKPNTLETSLKHRMTLLPPVPQLCHLTMLTTSQTLSIADSGNGNPGIIISSCILFSCLLARSAIYYLTPLRATSLPRTLPANQEEGNSAA</sequence>
<feature type="compositionally biased region" description="Low complexity" evidence="1">
    <location>
        <begin position="38"/>
        <end position="47"/>
    </location>
</feature>
<proteinExistence type="predicted"/>
<gene>
    <name evidence="2" type="ORF">NDU88_006500</name>
</gene>
<feature type="region of interest" description="Disordered" evidence="1">
    <location>
        <begin position="1"/>
        <end position="56"/>
    </location>
</feature>
<organism evidence="2 3">
    <name type="scientific">Pleurodeles waltl</name>
    <name type="common">Iberian ribbed newt</name>
    <dbReference type="NCBI Taxonomy" id="8319"/>
    <lineage>
        <taxon>Eukaryota</taxon>
        <taxon>Metazoa</taxon>
        <taxon>Chordata</taxon>
        <taxon>Craniata</taxon>
        <taxon>Vertebrata</taxon>
        <taxon>Euteleostomi</taxon>
        <taxon>Amphibia</taxon>
        <taxon>Batrachia</taxon>
        <taxon>Caudata</taxon>
        <taxon>Salamandroidea</taxon>
        <taxon>Salamandridae</taxon>
        <taxon>Pleurodelinae</taxon>
        <taxon>Pleurodeles</taxon>
    </lineage>
</organism>
<evidence type="ECO:0000256" key="1">
    <source>
        <dbReference type="SAM" id="MobiDB-lite"/>
    </source>
</evidence>
<dbReference type="Proteomes" id="UP001066276">
    <property type="component" value="Chromosome 7"/>
</dbReference>
<reference evidence="2" key="1">
    <citation type="journal article" date="2022" name="bioRxiv">
        <title>Sequencing and chromosome-scale assembly of the giantPleurodeles waltlgenome.</title>
        <authorList>
            <person name="Brown T."/>
            <person name="Elewa A."/>
            <person name="Iarovenko S."/>
            <person name="Subramanian E."/>
            <person name="Araus A.J."/>
            <person name="Petzold A."/>
            <person name="Susuki M."/>
            <person name="Suzuki K.-i.T."/>
            <person name="Hayashi T."/>
            <person name="Toyoda A."/>
            <person name="Oliveira C."/>
            <person name="Osipova E."/>
            <person name="Leigh N.D."/>
            <person name="Simon A."/>
            <person name="Yun M.H."/>
        </authorList>
    </citation>
    <scope>NUCLEOTIDE SEQUENCE</scope>
    <source>
        <strain evidence="2">20211129_DDA</strain>
        <tissue evidence="2">Liver</tissue>
    </source>
</reference>
<protein>
    <submittedName>
        <fullName evidence="2">Uncharacterized protein</fullName>
    </submittedName>
</protein>
<dbReference type="EMBL" id="JANPWB010000011">
    <property type="protein sequence ID" value="KAJ1128121.1"/>
    <property type="molecule type" value="Genomic_DNA"/>
</dbReference>
<accession>A0AAV7PII6</accession>
<evidence type="ECO:0000313" key="2">
    <source>
        <dbReference type="EMBL" id="KAJ1128121.1"/>
    </source>
</evidence>
<comment type="caution">
    <text evidence="2">The sequence shown here is derived from an EMBL/GenBank/DDBJ whole genome shotgun (WGS) entry which is preliminary data.</text>
</comment>
<keyword evidence="3" id="KW-1185">Reference proteome</keyword>
<dbReference type="AlphaFoldDB" id="A0AAV7PII6"/>
<evidence type="ECO:0000313" key="3">
    <source>
        <dbReference type="Proteomes" id="UP001066276"/>
    </source>
</evidence>